<accession>A0ABN1TLB7</accession>
<dbReference type="Proteomes" id="UP001499987">
    <property type="component" value="Unassembled WGS sequence"/>
</dbReference>
<proteinExistence type="predicted"/>
<sequence>MSPAGRPGNRSMREVTVVADGVVVGPVEGGPAAGDLLCLGDGVEGVFRRGDECGAAGPAVCPPGQPDTA</sequence>
<protein>
    <submittedName>
        <fullName evidence="1">Uncharacterized protein</fullName>
    </submittedName>
</protein>
<keyword evidence="2" id="KW-1185">Reference proteome</keyword>
<organism evidence="1 2">
    <name type="scientific">Kitasatospora arboriphila</name>
    <dbReference type="NCBI Taxonomy" id="258052"/>
    <lineage>
        <taxon>Bacteria</taxon>
        <taxon>Bacillati</taxon>
        <taxon>Actinomycetota</taxon>
        <taxon>Actinomycetes</taxon>
        <taxon>Kitasatosporales</taxon>
        <taxon>Streptomycetaceae</taxon>
        <taxon>Kitasatospora</taxon>
    </lineage>
</organism>
<reference evidence="1 2" key="1">
    <citation type="journal article" date="2019" name="Int. J. Syst. Evol. Microbiol.">
        <title>The Global Catalogue of Microorganisms (GCM) 10K type strain sequencing project: providing services to taxonomists for standard genome sequencing and annotation.</title>
        <authorList>
            <consortium name="The Broad Institute Genomics Platform"/>
            <consortium name="The Broad Institute Genome Sequencing Center for Infectious Disease"/>
            <person name="Wu L."/>
            <person name="Ma J."/>
        </authorList>
    </citation>
    <scope>NUCLEOTIDE SEQUENCE [LARGE SCALE GENOMIC DNA]</scope>
    <source>
        <strain evidence="1 2">JCM 13002</strain>
    </source>
</reference>
<gene>
    <name evidence="1" type="ORF">GCM10009663_38280</name>
</gene>
<evidence type="ECO:0000313" key="2">
    <source>
        <dbReference type="Proteomes" id="UP001499987"/>
    </source>
</evidence>
<name>A0ABN1TLB7_9ACTN</name>
<dbReference type="EMBL" id="BAAALD010000035">
    <property type="protein sequence ID" value="GAA1090899.1"/>
    <property type="molecule type" value="Genomic_DNA"/>
</dbReference>
<comment type="caution">
    <text evidence="1">The sequence shown here is derived from an EMBL/GenBank/DDBJ whole genome shotgun (WGS) entry which is preliminary data.</text>
</comment>
<evidence type="ECO:0000313" key="1">
    <source>
        <dbReference type="EMBL" id="GAA1090899.1"/>
    </source>
</evidence>